<evidence type="ECO:0000256" key="1">
    <source>
        <dbReference type="SAM" id="MobiDB-lite"/>
    </source>
</evidence>
<sequence>MNDIEYREGPTDAVQRPPNSNEQQSAINDLPESLLSHYALPMHLLSKNRSRDSLKPPTACPFRHDTRISMSRLGLIFSLLGSDFGAQQTCQYLTREGRCYASIDTSFDYNPLPPLR</sequence>
<accession>A0A5B0SH89</accession>
<protein>
    <submittedName>
        <fullName evidence="2">Uncharacterized protein</fullName>
    </submittedName>
</protein>
<reference evidence="2 3" key="1">
    <citation type="submission" date="2019-05" db="EMBL/GenBank/DDBJ databases">
        <title>Emergence of the Ug99 lineage of the wheat stem rust pathogen through somatic hybridization.</title>
        <authorList>
            <person name="Li F."/>
            <person name="Upadhyaya N.M."/>
            <person name="Sperschneider J."/>
            <person name="Matny O."/>
            <person name="Nguyen-Phuc H."/>
            <person name="Mago R."/>
            <person name="Raley C."/>
            <person name="Miller M.E."/>
            <person name="Silverstein K.A.T."/>
            <person name="Henningsen E."/>
            <person name="Hirsch C.D."/>
            <person name="Visser B."/>
            <person name="Pretorius Z.A."/>
            <person name="Steffenson B.J."/>
            <person name="Schwessinger B."/>
            <person name="Dodds P.N."/>
            <person name="Figueroa M."/>
        </authorList>
    </citation>
    <scope>NUCLEOTIDE SEQUENCE [LARGE SCALE GENOMIC DNA]</scope>
    <source>
        <strain evidence="2 3">Ug99</strain>
    </source>
</reference>
<evidence type="ECO:0000313" key="2">
    <source>
        <dbReference type="EMBL" id="KAA1136613.1"/>
    </source>
</evidence>
<name>A0A5B0SH89_PUCGR</name>
<dbReference type="Proteomes" id="UP000325313">
    <property type="component" value="Unassembled WGS sequence"/>
</dbReference>
<proteinExistence type="predicted"/>
<feature type="region of interest" description="Disordered" evidence="1">
    <location>
        <begin position="1"/>
        <end position="25"/>
    </location>
</feature>
<dbReference type="AlphaFoldDB" id="A0A5B0SH89"/>
<organism evidence="2 3">
    <name type="scientific">Puccinia graminis f. sp. tritici</name>
    <dbReference type="NCBI Taxonomy" id="56615"/>
    <lineage>
        <taxon>Eukaryota</taxon>
        <taxon>Fungi</taxon>
        <taxon>Dikarya</taxon>
        <taxon>Basidiomycota</taxon>
        <taxon>Pucciniomycotina</taxon>
        <taxon>Pucciniomycetes</taxon>
        <taxon>Pucciniales</taxon>
        <taxon>Pucciniaceae</taxon>
        <taxon>Puccinia</taxon>
    </lineage>
</organism>
<evidence type="ECO:0000313" key="3">
    <source>
        <dbReference type="Proteomes" id="UP000325313"/>
    </source>
</evidence>
<gene>
    <name evidence="2" type="ORF">PGTUg99_036353</name>
</gene>
<dbReference type="EMBL" id="VDEP01000035">
    <property type="protein sequence ID" value="KAA1136613.1"/>
    <property type="molecule type" value="Genomic_DNA"/>
</dbReference>
<feature type="compositionally biased region" description="Basic and acidic residues" evidence="1">
    <location>
        <begin position="1"/>
        <end position="10"/>
    </location>
</feature>
<comment type="caution">
    <text evidence="2">The sequence shown here is derived from an EMBL/GenBank/DDBJ whole genome shotgun (WGS) entry which is preliminary data.</text>
</comment>